<dbReference type="AlphaFoldDB" id="A0A847RTU9"/>
<dbReference type="CDD" id="cd00038">
    <property type="entry name" value="CAP_ED"/>
    <property type="match status" value="1"/>
</dbReference>
<dbReference type="SUPFAM" id="SSF51206">
    <property type="entry name" value="cAMP-binding domain-like"/>
    <property type="match status" value="1"/>
</dbReference>
<comment type="caution">
    <text evidence="2">The sequence shown here is derived from an EMBL/GenBank/DDBJ whole genome shotgun (WGS) entry which is preliminary data.</text>
</comment>
<dbReference type="InterPro" id="IPR014710">
    <property type="entry name" value="RmlC-like_jellyroll"/>
</dbReference>
<evidence type="ECO:0000313" key="2">
    <source>
        <dbReference type="EMBL" id="NLR64177.1"/>
    </source>
</evidence>
<sequence>MKLADYLKQEIQLSDDTIQAFDRLWDSQHFPKGHQLVGAGSHSKKVFYIEKGLARIYYLNDGKDITQFFFDETSIYTPIENVFLNEYHPYYLELLEDSTVRTVDFSRIEELLDTNVKFQRFVRYIMTGTIKKLADRLRSVQLQTAQDRYRILLETYPDILLRAPLGHIASYLGITQQTLSVIRAKKSK</sequence>
<keyword evidence="3" id="KW-1185">Reference proteome</keyword>
<reference evidence="2 3" key="1">
    <citation type="submission" date="2020-04" db="EMBL/GenBank/DDBJ databases">
        <authorList>
            <person name="Yin C."/>
        </authorList>
    </citation>
    <scope>NUCLEOTIDE SEQUENCE [LARGE SCALE GENOMIC DNA]</scope>
    <source>
        <strain evidence="2 3">Ae27</strain>
    </source>
</reference>
<name>A0A847RTU9_9BACT</name>
<dbReference type="Proteomes" id="UP000570474">
    <property type="component" value="Unassembled WGS sequence"/>
</dbReference>
<accession>A0A847RTU9</accession>
<dbReference type="InterPro" id="IPR000595">
    <property type="entry name" value="cNMP-bd_dom"/>
</dbReference>
<evidence type="ECO:0000259" key="1">
    <source>
        <dbReference type="Pfam" id="PF00027"/>
    </source>
</evidence>
<dbReference type="Pfam" id="PF00027">
    <property type="entry name" value="cNMP_binding"/>
    <property type="match status" value="1"/>
</dbReference>
<dbReference type="Gene3D" id="2.60.120.10">
    <property type="entry name" value="Jelly Rolls"/>
    <property type="match status" value="1"/>
</dbReference>
<organism evidence="2 3">
    <name type="scientific">Chitinophaga varians</name>
    <dbReference type="NCBI Taxonomy" id="2202339"/>
    <lineage>
        <taxon>Bacteria</taxon>
        <taxon>Pseudomonadati</taxon>
        <taxon>Bacteroidota</taxon>
        <taxon>Chitinophagia</taxon>
        <taxon>Chitinophagales</taxon>
        <taxon>Chitinophagaceae</taxon>
        <taxon>Chitinophaga</taxon>
    </lineage>
</organism>
<dbReference type="RefSeq" id="WP_168870130.1">
    <property type="nucleotide sequence ID" value="NZ_JABAIA010000001.1"/>
</dbReference>
<dbReference type="EMBL" id="JABAIA010000001">
    <property type="protein sequence ID" value="NLR64177.1"/>
    <property type="molecule type" value="Genomic_DNA"/>
</dbReference>
<protein>
    <submittedName>
        <fullName evidence="2">Crp/Fnr family transcriptional regulator</fullName>
    </submittedName>
</protein>
<evidence type="ECO:0000313" key="3">
    <source>
        <dbReference type="Proteomes" id="UP000570474"/>
    </source>
</evidence>
<feature type="domain" description="Cyclic nucleotide-binding" evidence="1">
    <location>
        <begin position="28"/>
        <end position="115"/>
    </location>
</feature>
<gene>
    <name evidence="2" type="ORF">HGH92_07655</name>
</gene>
<dbReference type="InterPro" id="IPR018490">
    <property type="entry name" value="cNMP-bd_dom_sf"/>
</dbReference>
<proteinExistence type="predicted"/>